<feature type="region of interest" description="Disordered" evidence="1">
    <location>
        <begin position="1"/>
        <end position="72"/>
    </location>
</feature>
<organism evidence="2 3">
    <name type="scientific">Linum trigynum</name>
    <dbReference type="NCBI Taxonomy" id="586398"/>
    <lineage>
        <taxon>Eukaryota</taxon>
        <taxon>Viridiplantae</taxon>
        <taxon>Streptophyta</taxon>
        <taxon>Embryophyta</taxon>
        <taxon>Tracheophyta</taxon>
        <taxon>Spermatophyta</taxon>
        <taxon>Magnoliopsida</taxon>
        <taxon>eudicotyledons</taxon>
        <taxon>Gunneridae</taxon>
        <taxon>Pentapetalae</taxon>
        <taxon>rosids</taxon>
        <taxon>fabids</taxon>
        <taxon>Malpighiales</taxon>
        <taxon>Linaceae</taxon>
        <taxon>Linum</taxon>
    </lineage>
</organism>
<dbReference type="EMBL" id="OZ034813">
    <property type="protein sequence ID" value="CAL1357348.1"/>
    <property type="molecule type" value="Genomic_DNA"/>
</dbReference>
<name>A0AAV2CLV5_9ROSI</name>
<protein>
    <submittedName>
        <fullName evidence="2">Uncharacterized protein</fullName>
    </submittedName>
</protein>
<accession>A0AAV2CLV5</accession>
<evidence type="ECO:0000313" key="2">
    <source>
        <dbReference type="EMBL" id="CAL1357348.1"/>
    </source>
</evidence>
<reference evidence="2 3" key="1">
    <citation type="submission" date="2024-04" db="EMBL/GenBank/DDBJ databases">
        <authorList>
            <person name="Fracassetti M."/>
        </authorList>
    </citation>
    <scope>NUCLEOTIDE SEQUENCE [LARGE SCALE GENOMIC DNA]</scope>
</reference>
<proteinExistence type="predicted"/>
<sequence>MNQVQAQISATSPKSSPCNKARSSPKSMLGQAQMQGPTPRLAHMVKRRPVSSEATQPDGPVEPKLVRPNPGTTASFFYKSRLNFQEPRTAFGEGKIVGKHSFLSVSSEFSFSSS</sequence>
<dbReference type="AlphaFoldDB" id="A0AAV2CLV5"/>
<evidence type="ECO:0000313" key="3">
    <source>
        <dbReference type="Proteomes" id="UP001497516"/>
    </source>
</evidence>
<feature type="compositionally biased region" description="Polar residues" evidence="1">
    <location>
        <begin position="1"/>
        <end position="36"/>
    </location>
</feature>
<evidence type="ECO:0000256" key="1">
    <source>
        <dbReference type="SAM" id="MobiDB-lite"/>
    </source>
</evidence>
<gene>
    <name evidence="2" type="ORF">LTRI10_LOCUS4988</name>
</gene>
<dbReference type="Proteomes" id="UP001497516">
    <property type="component" value="Chromosome 1"/>
</dbReference>
<keyword evidence="3" id="KW-1185">Reference proteome</keyword>